<dbReference type="EMBL" id="SPNC01000097">
    <property type="protein sequence ID" value="TFH94667.1"/>
    <property type="molecule type" value="Genomic_DNA"/>
</dbReference>
<dbReference type="OrthoDB" id="664222at2"/>
<dbReference type="Gene3D" id="3.20.20.140">
    <property type="entry name" value="Metal-dependent hydrolases"/>
    <property type="match status" value="1"/>
</dbReference>
<dbReference type="SUPFAM" id="SSF51556">
    <property type="entry name" value="Metallo-dependent hydrolases"/>
    <property type="match status" value="1"/>
</dbReference>
<protein>
    <recommendedName>
        <fullName evidence="3">Hydrolase TatD</fullName>
    </recommendedName>
</protein>
<dbReference type="Proteomes" id="UP000297225">
    <property type="component" value="Unassembled WGS sequence"/>
</dbReference>
<evidence type="ECO:0000313" key="2">
    <source>
        <dbReference type="Proteomes" id="UP000297225"/>
    </source>
</evidence>
<dbReference type="InterPro" id="IPR032466">
    <property type="entry name" value="Metal_Hydrolase"/>
</dbReference>
<proteinExistence type="predicted"/>
<gene>
    <name evidence="1" type="ORF">E4P47_06525</name>
</gene>
<accession>A0A4Y8WP83</accession>
<evidence type="ECO:0008006" key="3">
    <source>
        <dbReference type="Google" id="ProtNLM"/>
    </source>
</evidence>
<reference evidence="1 2" key="1">
    <citation type="submission" date="2019-03" db="EMBL/GenBank/DDBJ databases">
        <title>Porphyromonas levii Isolated from the Uterus of Dairy Cows.</title>
        <authorList>
            <person name="Francis A.M."/>
        </authorList>
    </citation>
    <scope>NUCLEOTIDE SEQUENCE [LARGE SCALE GENOMIC DNA]</scope>
    <source>
        <strain evidence="1 2">AF5678</strain>
    </source>
</reference>
<comment type="caution">
    <text evidence="1">The sequence shown here is derived from an EMBL/GenBank/DDBJ whole genome shotgun (WGS) entry which is preliminary data.</text>
</comment>
<dbReference type="RefSeq" id="WP_134848920.1">
    <property type="nucleotide sequence ID" value="NZ_CP197400.1"/>
</dbReference>
<name>A0A4Y8WP83_9PORP</name>
<evidence type="ECO:0000313" key="1">
    <source>
        <dbReference type="EMBL" id="TFH94667.1"/>
    </source>
</evidence>
<dbReference type="STRING" id="1122973.GCA_000379925_00149"/>
<dbReference type="GO" id="GO:0016788">
    <property type="term" value="F:hydrolase activity, acting on ester bonds"/>
    <property type="evidence" value="ECO:0007669"/>
    <property type="project" value="InterPro"/>
</dbReference>
<sequence>MKYLDFHTHASGCEKYTDDSTVLVVQSLHLLEPLHPRADYATLGVHPMLPGASDVLQRYQAEPQALLQEWQDRIESSPTPIIALGECGWDHRAPLSLEQQDLLVDFHIVLSQARHLPIVFHIVGGWHHLLRKHRAATTPWCVHGFRGKPQLAQQLADAGIFLSLHPLSPAPPLHDYFLETDESPFTIQDHYQARGADRQEKFNLFSKLFLH</sequence>
<keyword evidence="2" id="KW-1185">Reference proteome</keyword>
<dbReference type="AlphaFoldDB" id="A0A4Y8WP83"/>
<dbReference type="InterPro" id="IPR001130">
    <property type="entry name" value="TatD-like"/>
</dbReference>
<organism evidence="1 2">
    <name type="scientific">Porphyromonas levii</name>
    <dbReference type="NCBI Taxonomy" id="28114"/>
    <lineage>
        <taxon>Bacteria</taxon>
        <taxon>Pseudomonadati</taxon>
        <taxon>Bacteroidota</taxon>
        <taxon>Bacteroidia</taxon>
        <taxon>Bacteroidales</taxon>
        <taxon>Porphyromonadaceae</taxon>
        <taxon>Porphyromonas</taxon>
    </lineage>
</organism>
<dbReference type="Pfam" id="PF01026">
    <property type="entry name" value="TatD_DNase"/>
    <property type="match status" value="1"/>
</dbReference>